<feature type="transmembrane region" description="Helical" evidence="5">
    <location>
        <begin position="253"/>
        <end position="272"/>
    </location>
</feature>
<feature type="transmembrane region" description="Helical" evidence="5">
    <location>
        <begin position="415"/>
        <end position="434"/>
    </location>
</feature>
<feature type="transmembrane region" description="Helical" evidence="5">
    <location>
        <begin position="171"/>
        <end position="189"/>
    </location>
</feature>
<dbReference type="CDD" id="cd13128">
    <property type="entry name" value="MATE_Wzx_like"/>
    <property type="match status" value="1"/>
</dbReference>
<evidence type="ECO:0000256" key="1">
    <source>
        <dbReference type="ARBA" id="ARBA00004141"/>
    </source>
</evidence>
<feature type="transmembrane region" description="Helical" evidence="5">
    <location>
        <begin position="293"/>
        <end position="319"/>
    </location>
</feature>
<dbReference type="Proteomes" id="UP000634805">
    <property type="component" value="Unassembled WGS sequence"/>
</dbReference>
<evidence type="ECO:0000256" key="5">
    <source>
        <dbReference type="SAM" id="Phobius"/>
    </source>
</evidence>
<feature type="transmembrane region" description="Helical" evidence="5">
    <location>
        <begin position="384"/>
        <end position="403"/>
    </location>
</feature>
<sequence length="473" mass="53075">MSTIQRVTRNTGVVIVGDVIFKIISLVIMIYLARYLGTVGFGKYSFVFAYLAFFGIITDLGLQSILVREMARDSAIAPKLIGNAYIIKLILAVFAVALSMIVITLMSYPADTTTYIYIGAFTILFGSFSDLYATIFQANLRMAYNIIAKLVFKVLSAALILWIIFSHGRLMEVFIVLVFSEMVKTLISYSFSRKFVRPQFSIDFELWKYLFKAALPLALSSVIWIIYYQIDMLMLSPMQGDTAVGIYSAAHKLFEPFIVIPYAFMISLFPIMSEAFKTSEERLIKSYKLGLKYLLIIALPITIGIAILSDKIILLIYGAEFAESATVLQILICAIVFTFINFLLLNLLISINKQKLHALSMGICAIVNVILNLILIPILSYNGAAIATLVTNAVLFIASFYFVSKHLFVLPVHEIIIKPVIAGLMMGTFVYYFINVNIFLLVPLAVVIYLVALLALKTFTVEDWEMAKKVLKR</sequence>
<dbReference type="AlphaFoldDB" id="A0A811T928"/>
<feature type="transmembrane region" description="Helical" evidence="5">
    <location>
        <begin position="12"/>
        <end position="32"/>
    </location>
</feature>
<gene>
    <name evidence="6" type="ORF">EMLJLAPB_00239</name>
</gene>
<comment type="subcellular location">
    <subcellularLocation>
        <location evidence="1">Membrane</location>
        <topology evidence="1">Multi-pass membrane protein</topology>
    </subcellularLocation>
</comment>
<organism evidence="6 7">
    <name type="scientific">Candidatus Argoarchaeum ethanivorans</name>
    <dbReference type="NCBI Taxonomy" id="2608793"/>
    <lineage>
        <taxon>Archaea</taxon>
        <taxon>Methanobacteriati</taxon>
        <taxon>Methanobacteriota</taxon>
        <taxon>Stenosarchaea group</taxon>
        <taxon>Methanomicrobia</taxon>
        <taxon>Methanosarcinales</taxon>
        <taxon>Methanosarcinales incertae sedis</taxon>
        <taxon>GOM Arc I cluster</taxon>
        <taxon>Candidatus Argoarchaeum</taxon>
    </lineage>
</organism>
<dbReference type="Pfam" id="PF01943">
    <property type="entry name" value="Polysacc_synt"/>
    <property type="match status" value="1"/>
</dbReference>
<evidence type="ECO:0000256" key="4">
    <source>
        <dbReference type="ARBA" id="ARBA00023136"/>
    </source>
</evidence>
<name>A0A811T928_9EURY</name>
<feature type="transmembrane region" description="Helical" evidence="5">
    <location>
        <begin position="44"/>
        <end position="66"/>
    </location>
</feature>
<evidence type="ECO:0000256" key="2">
    <source>
        <dbReference type="ARBA" id="ARBA00022692"/>
    </source>
</evidence>
<keyword evidence="3 5" id="KW-1133">Transmembrane helix</keyword>
<keyword evidence="2 5" id="KW-0812">Transmembrane</keyword>
<dbReference type="PANTHER" id="PTHR43424:SF1">
    <property type="entry name" value="LOCUS PUTATIVE PROTEIN 1-RELATED"/>
    <property type="match status" value="1"/>
</dbReference>
<proteinExistence type="predicted"/>
<accession>A0A811T928</accession>
<dbReference type="InterPro" id="IPR002797">
    <property type="entry name" value="Polysacc_synth"/>
</dbReference>
<reference evidence="6" key="1">
    <citation type="submission" date="2020-10" db="EMBL/GenBank/DDBJ databases">
        <authorList>
            <person name="Hahn C.J."/>
            <person name="Laso-Perez R."/>
            <person name="Vulcano F."/>
            <person name="Vaziourakis K.-M."/>
            <person name="Stokke R."/>
            <person name="Steen I.H."/>
            <person name="Teske A."/>
            <person name="Boetius A."/>
            <person name="Liebeke M."/>
            <person name="Amann R."/>
            <person name="Knittel K."/>
        </authorList>
    </citation>
    <scope>NUCLEOTIDE SEQUENCE</scope>
    <source>
        <strain evidence="6">Gfbio:e3339647-f889-4370-9287-4fb5cb688e4c:AG392D22_GoMArc1</strain>
    </source>
</reference>
<feature type="transmembrane region" description="Helical" evidence="5">
    <location>
        <begin position="86"/>
        <end position="108"/>
    </location>
</feature>
<feature type="transmembrane region" description="Helical" evidence="5">
    <location>
        <begin position="440"/>
        <end position="459"/>
    </location>
</feature>
<dbReference type="EMBL" id="CAJHIS010000004">
    <property type="protein sequence ID" value="CAD6492210.1"/>
    <property type="molecule type" value="Genomic_DNA"/>
</dbReference>
<keyword evidence="4 5" id="KW-0472">Membrane</keyword>
<dbReference type="InterPro" id="IPR052556">
    <property type="entry name" value="PolySynth_Transporter"/>
</dbReference>
<feature type="transmembrane region" description="Helical" evidence="5">
    <location>
        <begin position="356"/>
        <end position="378"/>
    </location>
</feature>
<feature type="transmembrane region" description="Helical" evidence="5">
    <location>
        <begin position="325"/>
        <end position="349"/>
    </location>
</feature>
<dbReference type="GO" id="GO:0016020">
    <property type="term" value="C:membrane"/>
    <property type="evidence" value="ECO:0007669"/>
    <property type="project" value="UniProtKB-SubCell"/>
</dbReference>
<protein>
    <submittedName>
        <fullName evidence="6">Polysaccharide biosynthesis protein</fullName>
    </submittedName>
</protein>
<feature type="transmembrane region" description="Helical" evidence="5">
    <location>
        <begin position="209"/>
        <end position="230"/>
    </location>
</feature>
<evidence type="ECO:0000313" key="6">
    <source>
        <dbReference type="EMBL" id="CAD6492210.1"/>
    </source>
</evidence>
<feature type="transmembrane region" description="Helical" evidence="5">
    <location>
        <begin position="114"/>
        <end position="134"/>
    </location>
</feature>
<dbReference type="PANTHER" id="PTHR43424">
    <property type="entry name" value="LOCUS PUTATIVE PROTEIN 1-RELATED"/>
    <property type="match status" value="1"/>
</dbReference>
<evidence type="ECO:0000256" key="3">
    <source>
        <dbReference type="ARBA" id="ARBA00022989"/>
    </source>
</evidence>
<feature type="transmembrane region" description="Helical" evidence="5">
    <location>
        <begin position="146"/>
        <end position="165"/>
    </location>
</feature>
<comment type="caution">
    <text evidence="6">The sequence shown here is derived from an EMBL/GenBank/DDBJ whole genome shotgun (WGS) entry which is preliminary data.</text>
</comment>
<evidence type="ECO:0000313" key="7">
    <source>
        <dbReference type="Proteomes" id="UP000634805"/>
    </source>
</evidence>